<dbReference type="RefSeq" id="WP_223706193.1">
    <property type="nucleotide sequence ID" value="NZ_JAINUY010000004.1"/>
</dbReference>
<evidence type="ECO:0000313" key="2">
    <source>
        <dbReference type="EMBL" id="MBZ4035564.1"/>
    </source>
</evidence>
<evidence type="ECO:0000313" key="3">
    <source>
        <dbReference type="Proteomes" id="UP001139366"/>
    </source>
</evidence>
<dbReference type="Proteomes" id="UP001139366">
    <property type="component" value="Unassembled WGS sequence"/>
</dbReference>
<dbReference type="AlphaFoldDB" id="A0A9X1HA57"/>
<protein>
    <recommendedName>
        <fullName evidence="4">Outer membrane protein beta-barrel domain-containing protein</fullName>
    </recommendedName>
</protein>
<name>A0A9X1HA57_9FLAO</name>
<proteinExistence type="predicted"/>
<comment type="caution">
    <text evidence="2">The sequence shown here is derived from an EMBL/GenBank/DDBJ whole genome shotgun (WGS) entry which is preliminary data.</text>
</comment>
<organism evidence="2 3">
    <name type="scientific">Flavobacterium potami</name>
    <dbReference type="NCBI Taxonomy" id="2872310"/>
    <lineage>
        <taxon>Bacteria</taxon>
        <taxon>Pseudomonadati</taxon>
        <taxon>Bacteroidota</taxon>
        <taxon>Flavobacteriia</taxon>
        <taxon>Flavobacteriales</taxon>
        <taxon>Flavobacteriaceae</taxon>
        <taxon>Flavobacterium</taxon>
    </lineage>
</organism>
<dbReference type="EMBL" id="JAINUY010000004">
    <property type="protein sequence ID" value="MBZ4035564.1"/>
    <property type="molecule type" value="Genomic_DNA"/>
</dbReference>
<reference evidence="2 3" key="1">
    <citation type="journal article" date="2023" name="Antonie Van Leeuwenhoek">
        <title>Flavobacterium potami sp. nov., a multi-metal resistance genes harbouring bacterium isolated from shallow river silt.</title>
        <authorList>
            <person name="Li S."/>
            <person name="Mao S."/>
            <person name="Mu W."/>
            <person name="Guo B."/>
            <person name="Li C."/>
            <person name="Zhu Q."/>
            <person name="Hou X."/>
            <person name="Zhao Y."/>
            <person name="Wei S."/>
            <person name="Liu H."/>
            <person name="Liu A."/>
        </authorList>
    </citation>
    <scope>NUCLEOTIDE SEQUENCE [LARGE SCALE GENOMIC DNA]</scope>
    <source>
        <strain evidence="2 3">17A</strain>
    </source>
</reference>
<sequence length="224" mass="25559">MKAIVALITFLISLLMSSFLQAQTINWENLKSEEKHILNVNAGWDYSFAYGLSYGYHLKTKMPIILESSFSLASGEVIFDDFKTKIGGQINVFQIENFRFNAAIHGIYRRYENPIVTLQNFGADASTTIGYYKPKWFVAGEFGFDKAIVTHFKHSEIYKEVYPEVKNGWYEPSTGGNFNFGIQGGYSFNKSDLTLRAGKVMTQDFKSTPLIPFYLQIGYSYKLD</sequence>
<evidence type="ECO:0008006" key="4">
    <source>
        <dbReference type="Google" id="ProtNLM"/>
    </source>
</evidence>
<feature type="signal peptide" evidence="1">
    <location>
        <begin position="1"/>
        <end position="22"/>
    </location>
</feature>
<keyword evidence="1" id="KW-0732">Signal</keyword>
<evidence type="ECO:0000256" key="1">
    <source>
        <dbReference type="SAM" id="SignalP"/>
    </source>
</evidence>
<accession>A0A9X1HA57</accession>
<gene>
    <name evidence="2" type="ORF">K6T82_12360</name>
</gene>
<keyword evidence="3" id="KW-1185">Reference proteome</keyword>
<feature type="chain" id="PRO_5040749558" description="Outer membrane protein beta-barrel domain-containing protein" evidence="1">
    <location>
        <begin position="23"/>
        <end position="224"/>
    </location>
</feature>